<feature type="compositionally biased region" description="Low complexity" evidence="2">
    <location>
        <begin position="64"/>
        <end position="91"/>
    </location>
</feature>
<feature type="region of interest" description="Disordered" evidence="2">
    <location>
        <begin position="30"/>
        <end position="49"/>
    </location>
</feature>
<dbReference type="Proteomes" id="UP000887577">
    <property type="component" value="Unplaced"/>
</dbReference>
<dbReference type="InterPro" id="IPR045071">
    <property type="entry name" value="BBP-like"/>
</dbReference>
<evidence type="ECO:0000313" key="4">
    <source>
        <dbReference type="Proteomes" id="UP000887577"/>
    </source>
</evidence>
<feature type="domain" description="K Homology" evidence="3">
    <location>
        <begin position="209"/>
        <end position="304"/>
    </location>
</feature>
<dbReference type="GO" id="GO:0003729">
    <property type="term" value="F:mRNA binding"/>
    <property type="evidence" value="ECO:0007669"/>
    <property type="project" value="TreeGrafter"/>
</dbReference>
<feature type="compositionally biased region" description="Basic residues" evidence="2">
    <location>
        <begin position="92"/>
        <end position="104"/>
    </location>
</feature>
<sequence>MSSTSASTSVESTISHISCASTTTATVSASLPNVLGNNNDNDDGGKHGHDMKLWCQTVVESDATASSTQSSGKSSTTAKSDVQQSPSQPSQHQKRFNRNHHHKQQQQLQQNIFTGEYPSAFGHCPNTRAALAFEQLEELMRLCNHEYQSNESYHHAINALLRQIQEIRGSFSPPPSSSSGGASRVSSADFITPICQTLPSPPISRTLPHRLFRRIEVPENPAFNLIGRVLGPKGLTIRELETRFQCRIYVRGQGSIRDPEKAKKLLDKPGWQHLTEELHILIIAGGANKVDVETRLDNASDFISRLLHPTGFDSFKRRQLVSLALLNGTFRPQHLQQRNDRSAQQPQQNQISVH</sequence>
<dbReference type="Pfam" id="PF22675">
    <property type="entry name" value="KH-I_KHDC4-BBP"/>
    <property type="match status" value="1"/>
</dbReference>
<evidence type="ECO:0000313" key="5">
    <source>
        <dbReference type="WBParaSite" id="PSU_v2.g6045.t1"/>
    </source>
</evidence>
<dbReference type="InterPro" id="IPR055256">
    <property type="entry name" value="KH_1_KHDC4/BBP-like"/>
</dbReference>
<dbReference type="GO" id="GO:0048024">
    <property type="term" value="P:regulation of mRNA splicing, via spliceosome"/>
    <property type="evidence" value="ECO:0007669"/>
    <property type="project" value="TreeGrafter"/>
</dbReference>
<proteinExistence type="predicted"/>
<feature type="region of interest" description="Disordered" evidence="2">
    <location>
        <begin position="335"/>
        <end position="354"/>
    </location>
</feature>
<keyword evidence="1" id="KW-0694">RNA-binding</keyword>
<dbReference type="SMART" id="SM00322">
    <property type="entry name" value="KH"/>
    <property type="match status" value="1"/>
</dbReference>
<evidence type="ECO:0000256" key="1">
    <source>
        <dbReference type="ARBA" id="ARBA00022884"/>
    </source>
</evidence>
<protein>
    <submittedName>
        <fullName evidence="5">K Homology domain-containing protein</fullName>
    </submittedName>
</protein>
<reference evidence="5" key="1">
    <citation type="submission" date="2022-11" db="UniProtKB">
        <authorList>
            <consortium name="WormBaseParasite"/>
        </authorList>
    </citation>
    <scope>IDENTIFICATION</scope>
</reference>
<dbReference type="GO" id="GO:0005634">
    <property type="term" value="C:nucleus"/>
    <property type="evidence" value="ECO:0007669"/>
    <property type="project" value="TreeGrafter"/>
</dbReference>
<dbReference type="InterPro" id="IPR036612">
    <property type="entry name" value="KH_dom_type_1_sf"/>
</dbReference>
<organism evidence="4 5">
    <name type="scientific">Panagrolaimus superbus</name>
    <dbReference type="NCBI Taxonomy" id="310955"/>
    <lineage>
        <taxon>Eukaryota</taxon>
        <taxon>Metazoa</taxon>
        <taxon>Ecdysozoa</taxon>
        <taxon>Nematoda</taxon>
        <taxon>Chromadorea</taxon>
        <taxon>Rhabditida</taxon>
        <taxon>Tylenchina</taxon>
        <taxon>Panagrolaimomorpha</taxon>
        <taxon>Panagrolaimoidea</taxon>
        <taxon>Panagrolaimidae</taxon>
        <taxon>Panagrolaimus</taxon>
    </lineage>
</organism>
<feature type="region of interest" description="Disordered" evidence="2">
    <location>
        <begin position="64"/>
        <end position="108"/>
    </location>
</feature>
<feature type="compositionally biased region" description="Polar residues" evidence="2">
    <location>
        <begin position="342"/>
        <end position="354"/>
    </location>
</feature>
<name>A0A914Z2C3_9BILA</name>
<keyword evidence="4" id="KW-1185">Reference proteome</keyword>
<dbReference type="AlphaFoldDB" id="A0A914Z2C3"/>
<dbReference type="InterPro" id="IPR004087">
    <property type="entry name" value="KH_dom"/>
</dbReference>
<evidence type="ECO:0000256" key="2">
    <source>
        <dbReference type="SAM" id="MobiDB-lite"/>
    </source>
</evidence>
<dbReference type="SUPFAM" id="SSF54791">
    <property type="entry name" value="Eukaryotic type KH-domain (KH-domain type I)"/>
    <property type="match status" value="1"/>
</dbReference>
<dbReference type="Gene3D" id="3.30.1370.10">
    <property type="entry name" value="K Homology domain, type 1"/>
    <property type="match status" value="1"/>
</dbReference>
<dbReference type="PANTHER" id="PTHR11208">
    <property type="entry name" value="RNA-BINDING PROTEIN RELATED"/>
    <property type="match status" value="1"/>
</dbReference>
<evidence type="ECO:0000259" key="3">
    <source>
        <dbReference type="SMART" id="SM00322"/>
    </source>
</evidence>
<dbReference type="PANTHER" id="PTHR11208:SF42">
    <property type="entry name" value="QUAKING RELATED 54B, ISOFORM E"/>
    <property type="match status" value="1"/>
</dbReference>
<dbReference type="WBParaSite" id="PSU_v2.g6045.t1">
    <property type="protein sequence ID" value="PSU_v2.g6045.t1"/>
    <property type="gene ID" value="PSU_v2.g6045"/>
</dbReference>
<accession>A0A914Z2C3</accession>